<evidence type="ECO:0000259" key="1">
    <source>
        <dbReference type="Pfam" id="PF00931"/>
    </source>
</evidence>
<dbReference type="AlphaFoldDB" id="A0A2P6PQP5"/>
<dbReference type="InterPro" id="IPR044974">
    <property type="entry name" value="Disease_R_plants"/>
</dbReference>
<dbReference type="OMA" id="ITHSHGK"/>
<keyword evidence="2" id="KW-0378">Hydrolase</keyword>
<dbReference type="Gene3D" id="3.40.50.300">
    <property type="entry name" value="P-loop containing nucleotide triphosphate hydrolases"/>
    <property type="match status" value="1"/>
</dbReference>
<dbReference type="PRINTS" id="PR00364">
    <property type="entry name" value="DISEASERSIST"/>
</dbReference>
<protein>
    <submittedName>
        <fullName evidence="2">Putative P-loop containing nucleoside triphosphate hydrolase</fullName>
    </submittedName>
</protein>
<evidence type="ECO:0000313" key="2">
    <source>
        <dbReference type="EMBL" id="PRQ24257.1"/>
    </source>
</evidence>
<organism evidence="2 3">
    <name type="scientific">Rosa chinensis</name>
    <name type="common">China rose</name>
    <dbReference type="NCBI Taxonomy" id="74649"/>
    <lineage>
        <taxon>Eukaryota</taxon>
        <taxon>Viridiplantae</taxon>
        <taxon>Streptophyta</taxon>
        <taxon>Embryophyta</taxon>
        <taxon>Tracheophyta</taxon>
        <taxon>Spermatophyta</taxon>
        <taxon>Magnoliopsida</taxon>
        <taxon>eudicotyledons</taxon>
        <taxon>Gunneridae</taxon>
        <taxon>Pentapetalae</taxon>
        <taxon>rosids</taxon>
        <taxon>fabids</taxon>
        <taxon>Rosales</taxon>
        <taxon>Rosaceae</taxon>
        <taxon>Rosoideae</taxon>
        <taxon>Rosoideae incertae sedis</taxon>
        <taxon>Rosa</taxon>
    </lineage>
</organism>
<gene>
    <name evidence="2" type="ORF">RchiOBHm_Chr6g0270381</name>
</gene>
<dbReference type="Gramene" id="PRQ24257">
    <property type="protein sequence ID" value="PRQ24257"/>
    <property type="gene ID" value="RchiOBHm_Chr6g0270381"/>
</dbReference>
<dbReference type="PANTHER" id="PTHR11017:SF479">
    <property type="entry name" value="DISEASE RESISTANCE PROTEIN (TIR-NBS-LRR CLASS) FAMILY"/>
    <property type="match status" value="1"/>
</dbReference>
<sequence length="201" mass="22632">MDSHIAEMNSRLCLQVNDVRVVGIWGMGGLGKTTIARAVYDEISCQFEHSCFLDNVKEAFISKREVQMQVDLIFRLLKEKVQSVDLDRGRKMIMERLGMKKVIVVLDDVETFAQSEALLGKLHAFGEGSRVIVTTKNKQSLSGVNETYKPTYLSDVEALELFTKYAFRTNQPNGDYDHLLRRAIEYAQGLPLALKVLGGIS</sequence>
<dbReference type="GO" id="GO:0016787">
    <property type="term" value="F:hydrolase activity"/>
    <property type="evidence" value="ECO:0007669"/>
    <property type="project" value="UniProtKB-KW"/>
</dbReference>
<dbReference type="InterPro" id="IPR042197">
    <property type="entry name" value="Apaf_helical"/>
</dbReference>
<dbReference type="PANTHER" id="PTHR11017">
    <property type="entry name" value="LEUCINE-RICH REPEAT-CONTAINING PROTEIN"/>
    <property type="match status" value="1"/>
</dbReference>
<dbReference type="Proteomes" id="UP000238479">
    <property type="component" value="Chromosome 6"/>
</dbReference>
<dbReference type="Gene3D" id="1.10.8.430">
    <property type="entry name" value="Helical domain of apoptotic protease-activating factors"/>
    <property type="match status" value="1"/>
</dbReference>
<name>A0A2P6PQP5_ROSCH</name>
<evidence type="ECO:0000313" key="3">
    <source>
        <dbReference type="Proteomes" id="UP000238479"/>
    </source>
</evidence>
<dbReference type="Pfam" id="PF00931">
    <property type="entry name" value="NB-ARC"/>
    <property type="match status" value="1"/>
</dbReference>
<accession>A0A2P6PQP5</accession>
<dbReference type="GO" id="GO:0006952">
    <property type="term" value="P:defense response"/>
    <property type="evidence" value="ECO:0007669"/>
    <property type="project" value="InterPro"/>
</dbReference>
<keyword evidence="3" id="KW-1185">Reference proteome</keyword>
<dbReference type="EMBL" id="PDCK01000044">
    <property type="protein sequence ID" value="PRQ24257.1"/>
    <property type="molecule type" value="Genomic_DNA"/>
</dbReference>
<reference evidence="2 3" key="1">
    <citation type="journal article" date="2018" name="Nat. Genet.">
        <title>The Rosa genome provides new insights in the design of modern roses.</title>
        <authorList>
            <person name="Bendahmane M."/>
        </authorList>
    </citation>
    <scope>NUCLEOTIDE SEQUENCE [LARGE SCALE GENOMIC DNA]</scope>
    <source>
        <strain evidence="3">cv. Old Blush</strain>
    </source>
</reference>
<feature type="domain" description="NB-ARC" evidence="1">
    <location>
        <begin position="5"/>
        <end position="170"/>
    </location>
</feature>
<dbReference type="SUPFAM" id="SSF52540">
    <property type="entry name" value="P-loop containing nucleoside triphosphate hydrolases"/>
    <property type="match status" value="1"/>
</dbReference>
<dbReference type="InterPro" id="IPR002182">
    <property type="entry name" value="NB-ARC"/>
</dbReference>
<comment type="caution">
    <text evidence="2">The sequence shown here is derived from an EMBL/GenBank/DDBJ whole genome shotgun (WGS) entry which is preliminary data.</text>
</comment>
<proteinExistence type="predicted"/>
<dbReference type="InterPro" id="IPR027417">
    <property type="entry name" value="P-loop_NTPase"/>
</dbReference>
<dbReference type="STRING" id="74649.A0A2P6PQP5"/>
<dbReference type="GO" id="GO:0043531">
    <property type="term" value="F:ADP binding"/>
    <property type="evidence" value="ECO:0007669"/>
    <property type="project" value="InterPro"/>
</dbReference>